<accession>A0A4R4KLX9</accession>
<dbReference type="UniPathway" id="UPA00079">
    <property type="reaction ID" value="UER00168"/>
</dbReference>
<feature type="transmembrane region" description="Helical" evidence="8">
    <location>
        <begin position="220"/>
        <end position="240"/>
    </location>
</feature>
<evidence type="ECO:0000256" key="1">
    <source>
        <dbReference type="ARBA" id="ARBA00004141"/>
    </source>
</evidence>
<dbReference type="CDD" id="cd13962">
    <property type="entry name" value="PT_UbiA_UBIAD1"/>
    <property type="match status" value="1"/>
</dbReference>
<keyword evidence="2 8" id="KW-0474">Menaquinone biosynthesis</keyword>
<comment type="function">
    <text evidence="8">Conversion of 1,4-dihydroxy-2-naphthoate (DHNA) to demethylmenaquinone (DMK).</text>
</comment>
<keyword evidence="3 8" id="KW-1003">Cell membrane</keyword>
<dbReference type="Proteomes" id="UP000295706">
    <property type="component" value="Unassembled WGS sequence"/>
</dbReference>
<dbReference type="EMBL" id="SMJU01000002">
    <property type="protein sequence ID" value="TDB67996.1"/>
    <property type="molecule type" value="Genomic_DNA"/>
</dbReference>
<name>A0A4R4KLX9_9BACT</name>
<comment type="pathway">
    <text evidence="8">Quinol/quinone metabolism; menaquinone biosynthesis; menaquinol from 1,4-dihydroxy-2-naphthoate: step 1/2.</text>
</comment>
<dbReference type="InterPro" id="IPR000537">
    <property type="entry name" value="UbiA_prenyltransferase"/>
</dbReference>
<feature type="transmembrane region" description="Helical" evidence="8">
    <location>
        <begin position="12"/>
        <end position="30"/>
    </location>
</feature>
<dbReference type="AlphaFoldDB" id="A0A4R4KLX9"/>
<evidence type="ECO:0000256" key="9">
    <source>
        <dbReference type="NCBIfam" id="TIGR00751"/>
    </source>
</evidence>
<dbReference type="RefSeq" id="WP_132114534.1">
    <property type="nucleotide sequence ID" value="NZ_SMJU01000002.1"/>
</dbReference>
<dbReference type="GO" id="GO:0046428">
    <property type="term" value="F:1,4-dihydroxy-2-naphthoate polyprenyltransferase activity"/>
    <property type="evidence" value="ECO:0007669"/>
    <property type="project" value="UniProtKB-UniRule"/>
</dbReference>
<dbReference type="OrthoDB" id="9767568at2"/>
<feature type="transmembrane region" description="Helical" evidence="8">
    <location>
        <begin position="116"/>
        <end position="138"/>
    </location>
</feature>
<evidence type="ECO:0000256" key="8">
    <source>
        <dbReference type="HAMAP-Rule" id="MF_01937"/>
    </source>
</evidence>
<dbReference type="PANTHER" id="PTHR13929:SF0">
    <property type="entry name" value="UBIA PRENYLTRANSFERASE DOMAIN-CONTAINING PROTEIN 1"/>
    <property type="match status" value="1"/>
</dbReference>
<dbReference type="NCBIfam" id="NF004750">
    <property type="entry name" value="PRK06080.1-2"/>
    <property type="match status" value="1"/>
</dbReference>
<evidence type="ECO:0000256" key="6">
    <source>
        <dbReference type="ARBA" id="ARBA00022989"/>
    </source>
</evidence>
<keyword evidence="6 8" id="KW-1133">Transmembrane helix</keyword>
<evidence type="ECO:0000256" key="5">
    <source>
        <dbReference type="ARBA" id="ARBA00022692"/>
    </source>
</evidence>
<comment type="subcellular location">
    <subcellularLocation>
        <location evidence="8">Cell membrane</location>
        <topology evidence="8">Multi-pass membrane protein</topology>
    </subcellularLocation>
    <subcellularLocation>
        <location evidence="1">Membrane</location>
        <topology evidence="1">Multi-pass membrane protein</topology>
    </subcellularLocation>
</comment>
<dbReference type="NCBIfam" id="TIGR00751">
    <property type="entry name" value="menA"/>
    <property type="match status" value="1"/>
</dbReference>
<dbReference type="Pfam" id="PF01040">
    <property type="entry name" value="UbiA"/>
    <property type="match status" value="1"/>
</dbReference>
<dbReference type="PIRSF" id="PIRSF005355">
    <property type="entry name" value="UBIAD1"/>
    <property type="match status" value="1"/>
</dbReference>
<dbReference type="InterPro" id="IPR004657">
    <property type="entry name" value="MenA"/>
</dbReference>
<keyword evidence="11" id="KW-1185">Reference proteome</keyword>
<evidence type="ECO:0000313" key="11">
    <source>
        <dbReference type="Proteomes" id="UP000295706"/>
    </source>
</evidence>
<comment type="caution">
    <text evidence="10">The sequence shown here is derived from an EMBL/GenBank/DDBJ whole genome shotgun (WGS) entry which is preliminary data.</text>
</comment>
<feature type="transmembrane region" description="Helical" evidence="8">
    <location>
        <begin position="174"/>
        <end position="193"/>
    </location>
</feature>
<organism evidence="10 11">
    <name type="scientific">Arundinibacter roseus</name>
    <dbReference type="NCBI Taxonomy" id="2070510"/>
    <lineage>
        <taxon>Bacteria</taxon>
        <taxon>Pseudomonadati</taxon>
        <taxon>Bacteroidota</taxon>
        <taxon>Cytophagia</taxon>
        <taxon>Cytophagales</taxon>
        <taxon>Spirosomataceae</taxon>
        <taxon>Arundinibacter</taxon>
    </lineage>
</organism>
<dbReference type="Gene3D" id="1.20.120.1780">
    <property type="entry name" value="UbiA prenyltransferase"/>
    <property type="match status" value="1"/>
</dbReference>
<keyword evidence="4 8" id="KW-0808">Transferase</keyword>
<comment type="catalytic activity">
    <reaction evidence="8">
        <text>an all-trans-polyprenyl diphosphate + 1,4-dihydroxy-2-naphthoate + H(+) = a 2-demethylmenaquinol + CO2 + diphosphate</text>
        <dbReference type="Rhea" id="RHEA:26478"/>
        <dbReference type="Rhea" id="RHEA-COMP:9563"/>
        <dbReference type="Rhea" id="RHEA-COMP:9564"/>
        <dbReference type="ChEBI" id="CHEBI:11173"/>
        <dbReference type="ChEBI" id="CHEBI:15378"/>
        <dbReference type="ChEBI" id="CHEBI:16526"/>
        <dbReference type="ChEBI" id="CHEBI:33019"/>
        <dbReference type="ChEBI" id="CHEBI:55437"/>
        <dbReference type="ChEBI" id="CHEBI:58914"/>
        <dbReference type="EC" id="2.5.1.74"/>
    </reaction>
</comment>
<sequence length="298" mass="32370">MNAWIEAARPRTLPLALSCILMGSFLAYSTNNFNGLVAGLCVLTTIFLQVLSNFANDYGDAVSGKDSDLREGPRRAVQAGLIPAATMRRAVVVFSVLSLVSGIALLYVSLKNAPASVFWTFLALGLACIAAAITYTAGKRPYGYVGLGDLSVLIFFGWVGVLGTYYLHALVWNWNLLLPATSCGLFAVAVLNINNIRDIDSDRATGKNSIPVRLGRERAIVYHWIILVAGMGCMLLYTLLHYSHGMQLLFLLSFPLFIRNGLAVSRLKKAAELDPYLKQMALSTLLFVVLVGLGLIFS</sequence>
<dbReference type="InterPro" id="IPR044878">
    <property type="entry name" value="UbiA_sf"/>
</dbReference>
<feature type="transmembrane region" description="Helical" evidence="8">
    <location>
        <begin position="90"/>
        <end position="110"/>
    </location>
</feature>
<dbReference type="InterPro" id="IPR026046">
    <property type="entry name" value="UBIAD1"/>
</dbReference>
<dbReference type="Gene3D" id="1.10.357.140">
    <property type="entry name" value="UbiA prenyltransferase"/>
    <property type="match status" value="1"/>
</dbReference>
<dbReference type="HAMAP" id="MF_01937">
    <property type="entry name" value="MenA_1"/>
    <property type="match status" value="1"/>
</dbReference>
<keyword evidence="7 8" id="KW-0472">Membrane</keyword>
<evidence type="ECO:0000256" key="4">
    <source>
        <dbReference type="ARBA" id="ARBA00022679"/>
    </source>
</evidence>
<dbReference type="PANTHER" id="PTHR13929">
    <property type="entry name" value="1,4-DIHYDROXY-2-NAPHTHOATE OCTAPRENYLTRANSFERASE"/>
    <property type="match status" value="1"/>
</dbReference>
<proteinExistence type="inferred from homology"/>
<evidence type="ECO:0000256" key="7">
    <source>
        <dbReference type="ARBA" id="ARBA00023136"/>
    </source>
</evidence>
<dbReference type="GO" id="GO:0042371">
    <property type="term" value="P:vitamin K biosynthetic process"/>
    <property type="evidence" value="ECO:0007669"/>
    <property type="project" value="TreeGrafter"/>
</dbReference>
<gene>
    <name evidence="8" type="primary">menA</name>
    <name evidence="10" type="ORF">EZE20_03460</name>
</gene>
<feature type="transmembrane region" description="Helical" evidence="8">
    <location>
        <begin position="150"/>
        <end position="168"/>
    </location>
</feature>
<reference evidence="10 11" key="1">
    <citation type="submission" date="2019-02" db="EMBL/GenBank/DDBJ databases">
        <title>Arundinibacter roseus gen. nov., sp. nov., a new member of the family Cytophagaceae.</title>
        <authorList>
            <person name="Szuroczki S."/>
            <person name="Khayer B."/>
            <person name="Sproer C."/>
            <person name="Toumi M."/>
            <person name="Szabo A."/>
            <person name="Felfoldi T."/>
            <person name="Schumann P."/>
            <person name="Toth E."/>
        </authorList>
    </citation>
    <scope>NUCLEOTIDE SEQUENCE [LARGE SCALE GENOMIC DNA]</scope>
    <source>
        <strain evidence="10 11">DMA-k-7a</strain>
    </source>
</reference>
<comment type="similarity">
    <text evidence="8">Belongs to the MenA family. Type 1 subfamily.</text>
</comment>
<feature type="transmembrane region" description="Helical" evidence="8">
    <location>
        <begin position="276"/>
        <end position="297"/>
    </location>
</feature>
<feature type="transmembrane region" description="Helical" evidence="8">
    <location>
        <begin position="36"/>
        <end position="55"/>
    </location>
</feature>
<dbReference type="GO" id="GO:0009234">
    <property type="term" value="P:menaquinone biosynthetic process"/>
    <property type="evidence" value="ECO:0007669"/>
    <property type="project" value="UniProtKB-UniRule"/>
</dbReference>
<keyword evidence="5 8" id="KW-0812">Transmembrane</keyword>
<dbReference type="EC" id="2.5.1.74" evidence="8 9"/>
<evidence type="ECO:0000256" key="2">
    <source>
        <dbReference type="ARBA" id="ARBA00022428"/>
    </source>
</evidence>
<protein>
    <recommendedName>
        <fullName evidence="8 9">1,4-dihydroxy-2-naphthoate octaprenyltransferase</fullName>
        <shortName evidence="8">DHNA-octaprenyltransferase</shortName>
        <ecNumber evidence="8 9">2.5.1.74</ecNumber>
    </recommendedName>
</protein>
<evidence type="ECO:0000313" key="10">
    <source>
        <dbReference type="EMBL" id="TDB67996.1"/>
    </source>
</evidence>
<evidence type="ECO:0000256" key="3">
    <source>
        <dbReference type="ARBA" id="ARBA00022475"/>
    </source>
</evidence>
<dbReference type="GO" id="GO:0005886">
    <property type="term" value="C:plasma membrane"/>
    <property type="evidence" value="ECO:0007669"/>
    <property type="project" value="UniProtKB-SubCell"/>
</dbReference>